<dbReference type="Proteomes" id="UP000241890">
    <property type="component" value="Unassembled WGS sequence"/>
</dbReference>
<evidence type="ECO:0000256" key="2">
    <source>
        <dbReference type="PROSITE-ProRule" id="PRU00191"/>
    </source>
</evidence>
<dbReference type="Gene3D" id="3.30.505.10">
    <property type="entry name" value="SH2 domain"/>
    <property type="match status" value="1"/>
</dbReference>
<dbReference type="SMART" id="SM00252">
    <property type="entry name" value="SH2"/>
    <property type="match status" value="1"/>
</dbReference>
<dbReference type="GO" id="GO:0007165">
    <property type="term" value="P:signal transduction"/>
    <property type="evidence" value="ECO:0007669"/>
    <property type="project" value="InterPro"/>
</dbReference>
<dbReference type="PROSITE" id="PS50001">
    <property type="entry name" value="SH2"/>
    <property type="match status" value="1"/>
</dbReference>
<dbReference type="Pfam" id="PF00017">
    <property type="entry name" value="SH2"/>
    <property type="match status" value="1"/>
</dbReference>
<dbReference type="OrthoDB" id="192148at2759"/>
<dbReference type="SUPFAM" id="SSF52540">
    <property type="entry name" value="P-loop containing nucleoside triphosphate hydrolases"/>
    <property type="match status" value="1"/>
</dbReference>
<dbReference type="Pfam" id="PF12770">
    <property type="entry name" value="CHAT"/>
    <property type="match status" value="1"/>
</dbReference>
<dbReference type="InterPro" id="IPR027417">
    <property type="entry name" value="P-loop_NTPase"/>
</dbReference>
<evidence type="ECO:0000259" key="4">
    <source>
        <dbReference type="PROSITE" id="PS50001"/>
    </source>
</evidence>
<evidence type="ECO:0000313" key="5">
    <source>
        <dbReference type="EMBL" id="GBG32001.1"/>
    </source>
</evidence>
<dbReference type="PANTHER" id="PTHR11801">
    <property type="entry name" value="SIGNAL TRANSDUCER AND ACTIVATOR OF TRANSCRIPTION"/>
    <property type="match status" value="1"/>
</dbReference>
<accession>A0A2R5GUF0</accession>
<organism evidence="5 6">
    <name type="scientific">Hondaea fermentalgiana</name>
    <dbReference type="NCBI Taxonomy" id="2315210"/>
    <lineage>
        <taxon>Eukaryota</taxon>
        <taxon>Sar</taxon>
        <taxon>Stramenopiles</taxon>
        <taxon>Bigyra</taxon>
        <taxon>Labyrinthulomycetes</taxon>
        <taxon>Thraustochytrida</taxon>
        <taxon>Thraustochytriidae</taxon>
        <taxon>Hondaea</taxon>
    </lineage>
</organism>
<feature type="domain" description="SH2" evidence="4">
    <location>
        <begin position="491"/>
        <end position="576"/>
    </location>
</feature>
<keyword evidence="6" id="KW-1185">Reference proteome</keyword>
<evidence type="ECO:0000256" key="1">
    <source>
        <dbReference type="ARBA" id="ARBA00022999"/>
    </source>
</evidence>
<gene>
    <name evidence="5" type="ORF">FCC1311_082262</name>
</gene>
<dbReference type="Gene3D" id="3.40.50.300">
    <property type="entry name" value="P-loop containing nucleotide triphosphate hydrolases"/>
    <property type="match status" value="1"/>
</dbReference>
<evidence type="ECO:0000256" key="3">
    <source>
        <dbReference type="SAM" id="MobiDB-lite"/>
    </source>
</evidence>
<dbReference type="SUPFAM" id="SSF55550">
    <property type="entry name" value="SH2 domain"/>
    <property type="match status" value="1"/>
</dbReference>
<dbReference type="InterPro" id="IPR000980">
    <property type="entry name" value="SH2"/>
</dbReference>
<dbReference type="InterPro" id="IPR024983">
    <property type="entry name" value="CHAT_dom"/>
</dbReference>
<proteinExistence type="predicted"/>
<sequence>MLVADPSLARGRDWFGSTMIAMWIFYYRRDHAGAHGARGDAEEEEEVEGLDVIREAEDLKHMFEDKGQALSIRVEAATRESLRRTLQAKGVKCAAEVLHFTCHGLPDGFLALEDSAGQLDRLSASDLEAMLDRDRMPDVVFVSACFSHPIGDIFVQAGVKHVVAVRRDSRVADQVGRDFAKFFYDRLVTGDTVQDAFDYAQQCIQLTPGKDDAWRTRQEKKFLLLPKQGVDHAVPVFDPGRVGEVRDETPPPTINSCRRITSRAIGRKVITQRIVQVLAAQSLPSAQPRQAAPSRWLTICGAEGIGKTTCAIAACNFLSKRRHCKGVCYVPLVRDSGARGVLRGGSEARATLVEAFCTSGPRALCAADSEPTLFAGLNAVTSEYEAYPGNLIVLLDGCEQISVLVRPDDADAQWSAVLKSTEEILPEALYKYPSINRKFSERDLARLRAVYERIAGSGQGRAQKPVRDVVKAFAAWLEASTASLLSNSEYWNQGVIFGLVSKEQVNEILLSRSSGTFLIRISESVPGNLAVAYVVAAPCGSSRRVVHSLVVPGPDGGVSLEFRNGRKRFESLGAFLLAHDIFCHLWPDRNKKEVLQAVFSSMAVSSAATSFSASHGRLPSASAMNSPRSLASVS</sequence>
<feature type="region of interest" description="Disordered" evidence="3">
    <location>
        <begin position="614"/>
        <end position="634"/>
    </location>
</feature>
<evidence type="ECO:0000313" key="6">
    <source>
        <dbReference type="Proteomes" id="UP000241890"/>
    </source>
</evidence>
<dbReference type="EMBL" id="BEYU01000111">
    <property type="protein sequence ID" value="GBG32001.1"/>
    <property type="molecule type" value="Genomic_DNA"/>
</dbReference>
<reference evidence="5 6" key="1">
    <citation type="submission" date="2017-12" db="EMBL/GenBank/DDBJ databases">
        <title>Sequencing, de novo assembly and annotation of complete genome of a new Thraustochytrid species, strain FCC1311.</title>
        <authorList>
            <person name="Sedici K."/>
            <person name="Godart F."/>
            <person name="Aiese Cigliano R."/>
            <person name="Sanseverino W."/>
            <person name="Barakat M."/>
            <person name="Ortet P."/>
            <person name="Marechal E."/>
            <person name="Cagnac O."/>
            <person name="Amato A."/>
        </authorList>
    </citation>
    <scope>NUCLEOTIDE SEQUENCE [LARGE SCALE GENOMIC DNA]</scope>
</reference>
<dbReference type="InterPro" id="IPR036860">
    <property type="entry name" value="SH2_dom_sf"/>
</dbReference>
<dbReference type="InParanoid" id="A0A2R5GUF0"/>
<keyword evidence="1 2" id="KW-0727">SH2 domain</keyword>
<feature type="compositionally biased region" description="Polar residues" evidence="3">
    <location>
        <begin position="622"/>
        <end position="634"/>
    </location>
</feature>
<dbReference type="InterPro" id="IPR001217">
    <property type="entry name" value="STAT"/>
</dbReference>
<comment type="caution">
    <text evidence="5">The sequence shown here is derived from an EMBL/GenBank/DDBJ whole genome shotgun (WGS) entry which is preliminary data.</text>
</comment>
<protein>
    <submittedName>
        <fullName evidence="5">Signal transducer and activator of transcription A</fullName>
    </submittedName>
</protein>
<dbReference type="AlphaFoldDB" id="A0A2R5GUF0"/>
<name>A0A2R5GUF0_9STRA</name>
<dbReference type="GO" id="GO:0003700">
    <property type="term" value="F:DNA-binding transcription factor activity"/>
    <property type="evidence" value="ECO:0007669"/>
    <property type="project" value="InterPro"/>
</dbReference>